<dbReference type="SUPFAM" id="SSF49313">
    <property type="entry name" value="Cadherin-like"/>
    <property type="match status" value="3"/>
</dbReference>
<feature type="domain" description="Dystroglycan-type cadherin-like" evidence="9">
    <location>
        <begin position="1201"/>
        <end position="1293"/>
    </location>
</feature>
<evidence type="ECO:0000256" key="8">
    <source>
        <dbReference type="ARBA" id="ARBA00023136"/>
    </source>
</evidence>
<dbReference type="Pfam" id="PF00353">
    <property type="entry name" value="HemolysinCabind"/>
    <property type="match status" value="7"/>
</dbReference>
<dbReference type="InterPro" id="IPR010566">
    <property type="entry name" value="Haemolys_ca-bd"/>
</dbReference>
<dbReference type="InterPro" id="IPR006644">
    <property type="entry name" value="Cadg"/>
</dbReference>
<dbReference type="RefSeq" id="WP_072577003.1">
    <property type="nucleotide sequence ID" value="NZ_LWHB01000124.1"/>
</dbReference>
<dbReference type="Pfam" id="PF06594">
    <property type="entry name" value="HCBP_related"/>
    <property type="match status" value="1"/>
</dbReference>
<sequence>MDWIISDLTIFQRKEDKKYVVALKGTQGFFEDILPTDIKDIVFDGLAHKQLIDMYNFWQQIKAPKGQSYTVATATVIDDLSNKLNVLIELKNIPGNRPADILIKEQIEKIYQQAHEMGYVIDETVNGGAVYAINFAQSDNVYHDERAYGLGINPEQVIVTGHSLGGHLSAAFSRLFADVVEHAYMINGAGFGRETSIVSSYADKNVQQFFAALGGQDKFDADKITNFIGDKNIDVTANNWEVGLKQPGATPELFIESGTEKLGHTVTQMTDTMTVIELFTRLDASLQTKPIADLLKMMNTMLKASSKDDTLTLETVVNKLGAFLPLNENVQITANDREALHNKIHAIKEYIDKEGEKEHLDIRFRLIDESILQTALSKDVAYDETMAARYALKQLNPFIVNSDTLYKEDSLLKDALSKLKLWSSEDINVVREAIHEPYVTETYLTDRAAMLHNFIADNTTNAIPNRYYHDVDSKISVGEEAYYTYPGRDDVPKVLFGSDREDAPDHLVGGDKKDHLFGGAGDDVLDGGKGDDYLEGGLGFDTYYIQDHDTVLDVDLSGKLVFKGKENLDFTDTVFKKAFVAPVENEVLWLSSKGDLGAIQKQDTKDLAVRYDGSSAMIKEFFTLSEAHGHGVSSAGDKKANSWQGLGLTLTDEGDDVPSFEYRHLEMVKHKFGSVIAGGEHFSVAGSNKLDSIMLLGAKESVVQAGLGNDVVYGSGYADYLYGDAGNDIIFGSAKAQGKATGADDDHIFGGAGNDLIHGGAGDDVIYADDEAAAFAIQAADKGDWLLGGEGMDTLYGAQGTDFINGGAGVDVVYGGAGDDVILGDGEVVFSPKYASINTYSPPTYMPSPSPWISPHWTPAYISAYDYTFNTEKNTFDKAPLSYMRVPKVPTFDWVLSIDAVSGDYQVSAENVDGQSQHRVAEGGASDYLYGGAGNDLIIGQDGDDYLHGGEGDDILWGDDNRDVSVSGDDTLLGGAGDDRLYGGKGRDSLFGGAGSDRLEGGEGADNYYFYADEFVDGSIDVLKDAGSGAENGGVDLIYLDNRLIFSYRWLVDADAPNQWVSDGGYRLALEGDTLTLSHQGSAGKVQILDFADGDYGLFLQAQNHAPEVAEQAPAIKGTVAGALNVVFSEALFSDADGDVLRYRMEGLPQGLAFDADTRTLTGTVAQAGEYHLRLIASDAHGASAEQLVSLTVVPVNHAPVVNEAVAAVQGDTENALNVVFSAALFKDADGDVLRYRMEGLPEGLVFDADTRTLSGVAKQAGAYEARLIASDGKGGEVSQVVPLEIVFINHAPEVQTPIPTQSLTLREDWHFQLPSDSVIDADGDVLSYALGEGAPSWMNVTTDGALSASPVSTGDYHVPIVVSDTHGASATLNLDVTVNVPENTKVSEGLSFGGFGDDRIFGSEQDDTLRGLIGNDELFGFGGNDHLVGGIGNDVLDGGAGEDTLEGGLGNDRLVGGAGNDWLYGGFGDDVYVFARGDGQDVIRDSGGQDTLVLTDFRLEDVLFSHQNGNLMLHAKDSEDGITIKNWSSWFASGKIEKFVFNDQSYSYQQIKDYVSGIEIV</sequence>
<evidence type="ECO:0000313" key="10">
    <source>
        <dbReference type="EMBL" id="SUO93717.1"/>
    </source>
</evidence>
<keyword evidence="6" id="KW-0106">Calcium</keyword>
<dbReference type="SUPFAM" id="SSF51120">
    <property type="entry name" value="beta-Roll"/>
    <property type="match status" value="6"/>
</dbReference>
<dbReference type="InterPro" id="IPR050557">
    <property type="entry name" value="RTX_toxin/Mannuronan_C5-epim"/>
</dbReference>
<name>A0A380MQY8_9GAMM</name>
<dbReference type="InterPro" id="IPR018511">
    <property type="entry name" value="Hemolysin-typ_Ca-bd_CS"/>
</dbReference>
<dbReference type="PANTHER" id="PTHR38340">
    <property type="entry name" value="S-LAYER PROTEIN"/>
    <property type="match status" value="1"/>
</dbReference>
<reference evidence="10 11" key="1">
    <citation type="submission" date="2018-06" db="EMBL/GenBank/DDBJ databases">
        <authorList>
            <consortium name="Pathogen Informatics"/>
            <person name="Doyle S."/>
        </authorList>
    </citation>
    <scope>NUCLEOTIDE SEQUENCE [LARGE SCALE GENOMIC DNA]</scope>
    <source>
        <strain evidence="10 11">NCTC13337</strain>
    </source>
</reference>
<dbReference type="GO" id="GO:0005509">
    <property type="term" value="F:calcium ion binding"/>
    <property type="evidence" value="ECO:0007669"/>
    <property type="project" value="InterPro"/>
</dbReference>
<dbReference type="GO" id="GO:0016020">
    <property type="term" value="C:membrane"/>
    <property type="evidence" value="ECO:0007669"/>
    <property type="project" value="UniProtKB-SubCell"/>
</dbReference>
<keyword evidence="7" id="KW-0843">Virulence</keyword>
<dbReference type="InterPro" id="IPR011049">
    <property type="entry name" value="Serralysin-like_metalloprot_C"/>
</dbReference>
<keyword evidence="11" id="KW-1185">Reference proteome</keyword>
<dbReference type="InterPro" id="IPR029058">
    <property type="entry name" value="AB_hydrolase_fold"/>
</dbReference>
<dbReference type="EMBL" id="UHIC01000001">
    <property type="protein sequence ID" value="SUO93717.1"/>
    <property type="molecule type" value="Genomic_DNA"/>
</dbReference>
<dbReference type="InterPro" id="IPR015919">
    <property type="entry name" value="Cadherin-like_sf"/>
</dbReference>
<evidence type="ECO:0000256" key="4">
    <source>
        <dbReference type="ARBA" id="ARBA00022656"/>
    </source>
</evidence>
<dbReference type="Proteomes" id="UP000254601">
    <property type="component" value="Unassembled WGS sequence"/>
</dbReference>
<evidence type="ECO:0000256" key="3">
    <source>
        <dbReference type="ARBA" id="ARBA00022525"/>
    </source>
</evidence>
<dbReference type="Gene3D" id="2.60.40.10">
    <property type="entry name" value="Immunoglobulins"/>
    <property type="match status" value="3"/>
</dbReference>
<dbReference type="OrthoDB" id="6713554at2"/>
<organism evidence="10 11">
    <name type="scientific">Suttonella ornithocola</name>
    <dbReference type="NCBI Taxonomy" id="279832"/>
    <lineage>
        <taxon>Bacteria</taxon>
        <taxon>Pseudomonadati</taxon>
        <taxon>Pseudomonadota</taxon>
        <taxon>Gammaproteobacteria</taxon>
        <taxon>Cardiobacteriales</taxon>
        <taxon>Cardiobacteriaceae</taxon>
        <taxon>Suttonella</taxon>
    </lineage>
</organism>
<dbReference type="PANTHER" id="PTHR38340:SF1">
    <property type="entry name" value="S-LAYER PROTEIN"/>
    <property type="match status" value="1"/>
</dbReference>
<dbReference type="SMART" id="SM00736">
    <property type="entry name" value="CADG"/>
    <property type="match status" value="3"/>
</dbReference>
<dbReference type="PRINTS" id="PR01488">
    <property type="entry name" value="RTXTOXINA"/>
</dbReference>
<evidence type="ECO:0000256" key="7">
    <source>
        <dbReference type="ARBA" id="ARBA00023026"/>
    </source>
</evidence>
<keyword evidence="3" id="KW-0964">Secreted</keyword>
<accession>A0A380MQY8</accession>
<keyword evidence="5" id="KW-0677">Repeat</keyword>
<gene>
    <name evidence="10" type="primary">lktA</name>
    <name evidence="10" type="ORF">NCTC13337_00365</name>
</gene>
<evidence type="ECO:0000256" key="2">
    <source>
        <dbReference type="ARBA" id="ARBA00004613"/>
    </source>
</evidence>
<dbReference type="GO" id="GO:0090729">
    <property type="term" value="F:toxin activity"/>
    <property type="evidence" value="ECO:0007669"/>
    <property type="project" value="UniProtKB-KW"/>
</dbReference>
<dbReference type="PRINTS" id="PR00313">
    <property type="entry name" value="CABNDNGRPT"/>
</dbReference>
<dbReference type="PROSITE" id="PS00330">
    <property type="entry name" value="HEMOLYSIN_CALCIUM"/>
    <property type="match status" value="9"/>
</dbReference>
<dbReference type="SUPFAM" id="SSF53474">
    <property type="entry name" value="alpha/beta-Hydrolases"/>
    <property type="match status" value="1"/>
</dbReference>
<feature type="domain" description="Dystroglycan-type cadherin-like" evidence="9">
    <location>
        <begin position="1294"/>
        <end position="1386"/>
    </location>
</feature>
<evidence type="ECO:0000256" key="1">
    <source>
        <dbReference type="ARBA" id="ARBA00004370"/>
    </source>
</evidence>
<evidence type="ECO:0000313" key="11">
    <source>
        <dbReference type="Proteomes" id="UP000254601"/>
    </source>
</evidence>
<evidence type="ECO:0000256" key="5">
    <source>
        <dbReference type="ARBA" id="ARBA00022737"/>
    </source>
</evidence>
<dbReference type="Pfam" id="PF05345">
    <property type="entry name" value="He_PIG"/>
    <property type="match status" value="3"/>
</dbReference>
<dbReference type="InterPro" id="IPR001343">
    <property type="entry name" value="Hemolysn_Ca-bd"/>
</dbReference>
<keyword evidence="8" id="KW-0472">Membrane</keyword>
<keyword evidence="4" id="KW-0800">Toxin</keyword>
<dbReference type="GO" id="GO:0005576">
    <property type="term" value="C:extracellular region"/>
    <property type="evidence" value="ECO:0007669"/>
    <property type="project" value="UniProtKB-SubCell"/>
</dbReference>
<dbReference type="Gene3D" id="2.150.10.10">
    <property type="entry name" value="Serralysin-like metalloprotease, C-terminal"/>
    <property type="match status" value="6"/>
</dbReference>
<evidence type="ECO:0000259" key="9">
    <source>
        <dbReference type="SMART" id="SM00736"/>
    </source>
</evidence>
<comment type="subcellular location">
    <subcellularLocation>
        <location evidence="1">Membrane</location>
    </subcellularLocation>
    <subcellularLocation>
        <location evidence="2">Secreted</location>
    </subcellularLocation>
</comment>
<evidence type="ECO:0000256" key="6">
    <source>
        <dbReference type="ARBA" id="ARBA00022837"/>
    </source>
</evidence>
<proteinExistence type="predicted"/>
<feature type="domain" description="Dystroglycan-type cadherin-like" evidence="9">
    <location>
        <begin position="1119"/>
        <end position="1200"/>
    </location>
</feature>
<dbReference type="InterPro" id="IPR003995">
    <property type="entry name" value="RTX_toxin_determinant-A"/>
</dbReference>
<dbReference type="InterPro" id="IPR013783">
    <property type="entry name" value="Ig-like_fold"/>
</dbReference>
<protein>
    <submittedName>
        <fullName evidence="10">Leukotoxin</fullName>
    </submittedName>
</protein>